<feature type="region of interest" description="Disordered" evidence="3">
    <location>
        <begin position="86"/>
        <end position="108"/>
    </location>
</feature>
<feature type="compositionally biased region" description="Polar residues" evidence="3">
    <location>
        <begin position="92"/>
        <end position="103"/>
    </location>
</feature>
<dbReference type="PROSITE" id="PS50002">
    <property type="entry name" value="SH3"/>
    <property type="match status" value="1"/>
</dbReference>
<dbReference type="InterPro" id="IPR035521">
    <property type="entry name" value="Fus1_SH3"/>
</dbReference>
<keyword evidence="6" id="KW-1185">Reference proteome</keyword>
<dbReference type="AlphaFoldDB" id="A0AAD5W3E8"/>
<evidence type="ECO:0000313" key="5">
    <source>
        <dbReference type="EMBL" id="KAJ3576882.1"/>
    </source>
</evidence>
<evidence type="ECO:0000313" key="6">
    <source>
        <dbReference type="Proteomes" id="UP001213000"/>
    </source>
</evidence>
<feature type="region of interest" description="Disordered" evidence="3">
    <location>
        <begin position="321"/>
        <end position="362"/>
    </location>
</feature>
<dbReference type="InterPro" id="IPR001452">
    <property type="entry name" value="SH3_domain"/>
</dbReference>
<dbReference type="SUPFAM" id="SSF50044">
    <property type="entry name" value="SH3-domain"/>
    <property type="match status" value="1"/>
</dbReference>
<evidence type="ECO:0000256" key="3">
    <source>
        <dbReference type="SAM" id="MobiDB-lite"/>
    </source>
</evidence>
<dbReference type="InterPro" id="IPR036028">
    <property type="entry name" value="SH3-like_dom_sf"/>
</dbReference>
<gene>
    <name evidence="5" type="ORF">NP233_g127</name>
</gene>
<dbReference type="CDD" id="cd11854">
    <property type="entry name" value="SH3_Fus1p"/>
    <property type="match status" value="1"/>
</dbReference>
<dbReference type="Proteomes" id="UP001213000">
    <property type="component" value="Unassembled WGS sequence"/>
</dbReference>
<feature type="domain" description="SH3" evidence="4">
    <location>
        <begin position="365"/>
        <end position="428"/>
    </location>
</feature>
<dbReference type="EMBL" id="JANIEX010000003">
    <property type="protein sequence ID" value="KAJ3576882.1"/>
    <property type="molecule type" value="Genomic_DNA"/>
</dbReference>
<accession>A0AAD5W3E8</accession>
<evidence type="ECO:0000256" key="2">
    <source>
        <dbReference type="PROSITE-ProRule" id="PRU00192"/>
    </source>
</evidence>
<dbReference type="Pfam" id="PF14604">
    <property type="entry name" value="SH3_9"/>
    <property type="match status" value="1"/>
</dbReference>
<feature type="region of interest" description="Disordered" evidence="3">
    <location>
        <begin position="267"/>
        <end position="290"/>
    </location>
</feature>
<sequence length="448" mass="48859">MCFETETRLLFPVALVVGYGIYRVWKRRRDESIYSVPVSKKKKGLQDLLHMRVDLEAATSAVGDEKMNPDSGLEKPKRAVLASPLKVDTNNDDNSPWHTSFNGKNLDDIDIETPTDPESGSGWIPQIKSERYGAGILKPKPSFSSYTQPKSPQGPRAMNDFSSAMVATSSQPIQQTQPVRSTQASTITRDDASDAVLSASSALSTPATVQPIRQVVPERRPTHCTTPSLTNSELFAVSPPPSYSAANRLGGGVLSRVADLEVIEQRRSRIETDTESVPASPPGPTLRSARTYAPSPFPLATSSRSNLDVSHGIAIPLASPTRSESRISMNTNTPGSYASSNLRHVKNNSQTSLGRNSPTAERSDVLPRLMTVVNTFVPNLEDELSIKVGDTVRMLEEFRDGWCSVQYVGKYDAAKGVVPRVCLRERRSIVPVRKSSISSLSSSGSFRR</sequence>
<evidence type="ECO:0000256" key="1">
    <source>
        <dbReference type="ARBA" id="ARBA00022443"/>
    </source>
</evidence>
<dbReference type="SMART" id="SM00326">
    <property type="entry name" value="SH3"/>
    <property type="match status" value="1"/>
</dbReference>
<reference evidence="5" key="1">
    <citation type="submission" date="2022-07" db="EMBL/GenBank/DDBJ databases">
        <title>Genome Sequence of Leucocoprinus birnbaumii.</title>
        <authorList>
            <person name="Buettner E."/>
        </authorList>
    </citation>
    <scope>NUCLEOTIDE SEQUENCE</scope>
    <source>
        <strain evidence="5">VT141</strain>
    </source>
</reference>
<proteinExistence type="predicted"/>
<organism evidence="5 6">
    <name type="scientific">Leucocoprinus birnbaumii</name>
    <dbReference type="NCBI Taxonomy" id="56174"/>
    <lineage>
        <taxon>Eukaryota</taxon>
        <taxon>Fungi</taxon>
        <taxon>Dikarya</taxon>
        <taxon>Basidiomycota</taxon>
        <taxon>Agaricomycotina</taxon>
        <taxon>Agaricomycetes</taxon>
        <taxon>Agaricomycetidae</taxon>
        <taxon>Agaricales</taxon>
        <taxon>Agaricineae</taxon>
        <taxon>Agaricaceae</taxon>
        <taxon>Leucocoprinus</taxon>
    </lineage>
</organism>
<dbReference type="Gene3D" id="2.30.30.40">
    <property type="entry name" value="SH3 Domains"/>
    <property type="match status" value="1"/>
</dbReference>
<name>A0AAD5W3E8_9AGAR</name>
<feature type="compositionally biased region" description="Polar residues" evidence="3">
    <location>
        <begin position="321"/>
        <end position="360"/>
    </location>
</feature>
<keyword evidence="1 2" id="KW-0728">SH3 domain</keyword>
<comment type="caution">
    <text evidence="5">The sequence shown here is derived from an EMBL/GenBank/DDBJ whole genome shotgun (WGS) entry which is preliminary data.</text>
</comment>
<evidence type="ECO:0000259" key="4">
    <source>
        <dbReference type="PROSITE" id="PS50002"/>
    </source>
</evidence>
<protein>
    <recommendedName>
        <fullName evidence="4">SH3 domain-containing protein</fullName>
    </recommendedName>
</protein>